<dbReference type="Pfam" id="PF00038">
    <property type="entry name" value="Filament"/>
    <property type="match status" value="1"/>
</dbReference>
<dbReference type="Gene3D" id="1.20.5.1160">
    <property type="entry name" value="Vasodilator-stimulated phosphoprotein"/>
    <property type="match status" value="1"/>
</dbReference>
<protein>
    <submittedName>
        <fullName evidence="7">Keratin 35</fullName>
    </submittedName>
</protein>
<dbReference type="GO" id="GO:0005198">
    <property type="term" value="F:structural molecule activity"/>
    <property type="evidence" value="ECO:0007669"/>
    <property type="project" value="InterPro"/>
</dbReference>
<evidence type="ECO:0000256" key="1">
    <source>
        <dbReference type="ARBA" id="ARBA00022744"/>
    </source>
</evidence>
<dbReference type="FunFam" id="1.20.5.1160:FF:000002">
    <property type="entry name" value="Type I keratin 10"/>
    <property type="match status" value="1"/>
</dbReference>
<evidence type="ECO:0000313" key="8">
    <source>
        <dbReference type="Proteomes" id="UP000694561"/>
    </source>
</evidence>
<dbReference type="SUPFAM" id="SSF64593">
    <property type="entry name" value="Intermediate filament protein, coiled coil region"/>
    <property type="match status" value="1"/>
</dbReference>
<dbReference type="Gene3D" id="1.20.5.500">
    <property type="entry name" value="Single helix bin"/>
    <property type="match status" value="1"/>
</dbReference>
<proteinExistence type="predicted"/>
<organism evidence="7 8">
    <name type="scientific">Monodon monoceros</name>
    <name type="common">Narwhal</name>
    <name type="synonym">Ceratodon monodon</name>
    <dbReference type="NCBI Taxonomy" id="40151"/>
    <lineage>
        <taxon>Eukaryota</taxon>
        <taxon>Metazoa</taxon>
        <taxon>Chordata</taxon>
        <taxon>Craniata</taxon>
        <taxon>Vertebrata</taxon>
        <taxon>Euteleostomi</taxon>
        <taxon>Mammalia</taxon>
        <taxon>Eutheria</taxon>
        <taxon>Laurasiatheria</taxon>
        <taxon>Artiodactyla</taxon>
        <taxon>Whippomorpha</taxon>
        <taxon>Cetacea</taxon>
        <taxon>Odontoceti</taxon>
        <taxon>Monodontidae</taxon>
        <taxon>Monodon</taxon>
    </lineage>
</organism>
<dbReference type="PRINTS" id="PR01248">
    <property type="entry name" value="TYPE1KERATIN"/>
</dbReference>
<dbReference type="InterPro" id="IPR002957">
    <property type="entry name" value="Keratin_I"/>
</dbReference>
<dbReference type="InterPro" id="IPR039008">
    <property type="entry name" value="IF_rod_dom"/>
</dbReference>
<keyword evidence="8" id="KW-1185">Reference proteome</keyword>
<reference evidence="7" key="2">
    <citation type="submission" date="2025-09" db="UniProtKB">
        <authorList>
            <consortium name="Ensembl"/>
        </authorList>
    </citation>
    <scope>IDENTIFICATION</scope>
</reference>
<dbReference type="AlphaFoldDB" id="A0A8C6FAX1"/>
<keyword evidence="2" id="KW-0403">Intermediate filament</keyword>
<dbReference type="FunFam" id="1.20.5.500:FF:000001">
    <property type="entry name" value="Type II keratin 23"/>
    <property type="match status" value="1"/>
</dbReference>
<dbReference type="GO" id="GO:0045109">
    <property type="term" value="P:intermediate filament organization"/>
    <property type="evidence" value="ECO:0007669"/>
    <property type="project" value="TreeGrafter"/>
</dbReference>
<feature type="domain" description="IF rod" evidence="6">
    <location>
        <begin position="90"/>
        <end position="399"/>
    </location>
</feature>
<dbReference type="PROSITE" id="PS51842">
    <property type="entry name" value="IF_ROD_2"/>
    <property type="match status" value="1"/>
</dbReference>
<evidence type="ECO:0000313" key="7">
    <source>
        <dbReference type="Ensembl" id="ENSMMNP00015022365.1"/>
    </source>
</evidence>
<evidence type="ECO:0000256" key="5">
    <source>
        <dbReference type="SAM" id="MobiDB-lite"/>
    </source>
</evidence>
<dbReference type="PANTHER" id="PTHR23239:SF193">
    <property type="entry name" value="KERATIN, TYPE I CUTICULAR HA5"/>
    <property type="match status" value="1"/>
</dbReference>
<keyword evidence="1" id="KW-0416">Keratin</keyword>
<dbReference type="GeneTree" id="ENSGT00940000161787"/>
<feature type="region of interest" description="Disordered" evidence="5">
    <location>
        <begin position="476"/>
        <end position="506"/>
    </location>
</feature>
<evidence type="ECO:0000256" key="4">
    <source>
        <dbReference type="SAM" id="Coils"/>
    </source>
</evidence>
<accession>A0A8C6FAX1</accession>
<dbReference type="GO" id="GO:0030855">
    <property type="term" value="P:epithelial cell differentiation"/>
    <property type="evidence" value="ECO:0007669"/>
    <property type="project" value="TreeGrafter"/>
</dbReference>
<dbReference type="Gene3D" id="1.20.5.170">
    <property type="match status" value="1"/>
</dbReference>
<evidence type="ECO:0000256" key="2">
    <source>
        <dbReference type="ARBA" id="ARBA00022754"/>
    </source>
</evidence>
<evidence type="ECO:0000256" key="3">
    <source>
        <dbReference type="ARBA" id="ARBA00023054"/>
    </source>
</evidence>
<reference evidence="7" key="1">
    <citation type="submission" date="2025-08" db="UniProtKB">
        <authorList>
            <consortium name="Ensembl"/>
        </authorList>
    </citation>
    <scope>IDENTIFICATION</scope>
</reference>
<dbReference type="SMART" id="SM01391">
    <property type="entry name" value="Filament"/>
    <property type="match status" value="1"/>
</dbReference>
<sequence length="506" mass="55877">MPQGQLLVGASQGPGRGQWGLGSRVHDVLQQLLQAPRPVPGGLEPLCPLSWAGQEQLQGCQLSPLQRLCQQLQRGGGGGWVGEGILTGNEKETMQFPNDRLASYLEKVRQPKRDSAELESRIWKRSQQQDPLVCPDYQSYFWTIEELQQKTLCTKAENARLVVQMDNAKLAADDLGPSEYEMEVSIRQLVESDMNGLCRILDDLTLCKADLEAQMESLKEELLSLRKNHEWVSMGGSPLGKLTQCHAAPPVDLNCALDEMRCQYEALVENNRWDAEDWFNSQTEELNQQMVSSLEQLQSCWAEITELKCMVNALEIELQAQHSMVNALESTLAEMEAPYSSQLAQMQCLITNVEAQLVEIRWDLEWQSQEYQVLLDVRAWLECEINTHRGLLESEDSKLPCNPCAPEHSSSKSCLPCLPAASCGPGAARTTCSPPLFVCPARGAGSESGWSSKPRPLSPGLGLGLNSTVILKPSPCVCAEPRPRSGPEKPSTPSPFSKPVTKAGQP</sequence>
<feature type="coiled-coil region" evidence="4">
    <location>
        <begin position="201"/>
        <end position="228"/>
    </location>
</feature>
<dbReference type="FunFam" id="1.20.5.170:FF:000002">
    <property type="entry name" value="Type I keratin KA11"/>
    <property type="match status" value="1"/>
</dbReference>
<dbReference type="PANTHER" id="PTHR23239">
    <property type="entry name" value="INTERMEDIATE FILAMENT"/>
    <property type="match status" value="1"/>
</dbReference>
<dbReference type="GO" id="GO:0005882">
    <property type="term" value="C:intermediate filament"/>
    <property type="evidence" value="ECO:0007669"/>
    <property type="project" value="UniProtKB-KW"/>
</dbReference>
<dbReference type="Proteomes" id="UP000694561">
    <property type="component" value="Unplaced"/>
</dbReference>
<gene>
    <name evidence="7" type="primary">KRT35</name>
</gene>
<dbReference type="Ensembl" id="ENSMMNT00015024582.1">
    <property type="protein sequence ID" value="ENSMMNP00015022365.1"/>
    <property type="gene ID" value="ENSMMNG00015016167.1"/>
</dbReference>
<evidence type="ECO:0000259" key="6">
    <source>
        <dbReference type="PROSITE" id="PS51842"/>
    </source>
</evidence>
<name>A0A8C6FAX1_MONMO</name>
<keyword evidence="3 4" id="KW-0175">Coiled coil</keyword>